<name>A0AAV0S5W7_9ROSI</name>
<reference evidence="2" key="1">
    <citation type="submission" date="2022-08" db="EMBL/GenBank/DDBJ databases">
        <authorList>
            <person name="Gutierrez-Valencia J."/>
        </authorList>
    </citation>
    <scope>NUCLEOTIDE SEQUENCE</scope>
</reference>
<evidence type="ECO:0000256" key="1">
    <source>
        <dbReference type="SAM" id="MobiDB-lite"/>
    </source>
</evidence>
<feature type="compositionally biased region" description="Polar residues" evidence="1">
    <location>
        <begin position="61"/>
        <end position="87"/>
    </location>
</feature>
<comment type="caution">
    <text evidence="2">The sequence shown here is derived from an EMBL/GenBank/DDBJ whole genome shotgun (WGS) entry which is preliminary data.</text>
</comment>
<evidence type="ECO:0000313" key="3">
    <source>
        <dbReference type="Proteomes" id="UP001154282"/>
    </source>
</evidence>
<proteinExistence type="predicted"/>
<keyword evidence="3" id="KW-1185">Reference proteome</keyword>
<gene>
    <name evidence="2" type="ORF">LITE_LOCUS51691</name>
</gene>
<protein>
    <submittedName>
        <fullName evidence="2">Uncharacterized protein</fullName>
    </submittedName>
</protein>
<organism evidence="2 3">
    <name type="scientific">Linum tenue</name>
    <dbReference type="NCBI Taxonomy" id="586396"/>
    <lineage>
        <taxon>Eukaryota</taxon>
        <taxon>Viridiplantae</taxon>
        <taxon>Streptophyta</taxon>
        <taxon>Embryophyta</taxon>
        <taxon>Tracheophyta</taxon>
        <taxon>Spermatophyta</taxon>
        <taxon>Magnoliopsida</taxon>
        <taxon>eudicotyledons</taxon>
        <taxon>Gunneridae</taxon>
        <taxon>Pentapetalae</taxon>
        <taxon>rosids</taxon>
        <taxon>fabids</taxon>
        <taxon>Malpighiales</taxon>
        <taxon>Linaceae</taxon>
        <taxon>Linum</taxon>
    </lineage>
</organism>
<accession>A0AAV0S5W7</accession>
<feature type="region of interest" description="Disordered" evidence="1">
    <location>
        <begin position="54"/>
        <end position="87"/>
    </location>
</feature>
<sequence>MTNESPKLNQYYFHFDLKPRRLKKQVSEIECSNFHLDVVSKHKRLHLSLQIPRTEDLAANPPNQQSPKHSLSLVHKSQLQSPCQREH</sequence>
<dbReference type="EMBL" id="CAMGYJ010000011">
    <property type="protein sequence ID" value="CAI0628579.1"/>
    <property type="molecule type" value="Genomic_DNA"/>
</dbReference>
<evidence type="ECO:0000313" key="2">
    <source>
        <dbReference type="EMBL" id="CAI0628579.1"/>
    </source>
</evidence>
<dbReference type="AlphaFoldDB" id="A0AAV0S5W7"/>
<dbReference type="Proteomes" id="UP001154282">
    <property type="component" value="Unassembled WGS sequence"/>
</dbReference>